<proteinExistence type="predicted"/>
<keyword evidence="3" id="KW-1185">Reference proteome</keyword>
<feature type="compositionally biased region" description="Basic residues" evidence="1">
    <location>
        <begin position="62"/>
        <end position="75"/>
    </location>
</feature>
<dbReference type="AlphaFoldDB" id="A0AAV4WU73"/>
<evidence type="ECO:0000313" key="3">
    <source>
        <dbReference type="Proteomes" id="UP001054945"/>
    </source>
</evidence>
<evidence type="ECO:0000256" key="1">
    <source>
        <dbReference type="SAM" id="MobiDB-lite"/>
    </source>
</evidence>
<protein>
    <submittedName>
        <fullName evidence="2">Uncharacterized protein</fullName>
    </submittedName>
</protein>
<accession>A0AAV4WU73</accession>
<evidence type="ECO:0000313" key="2">
    <source>
        <dbReference type="EMBL" id="GIY85475.1"/>
    </source>
</evidence>
<gene>
    <name evidence="2" type="ORF">CEXT_199241</name>
</gene>
<organism evidence="2 3">
    <name type="scientific">Caerostris extrusa</name>
    <name type="common">Bark spider</name>
    <name type="synonym">Caerostris bankana</name>
    <dbReference type="NCBI Taxonomy" id="172846"/>
    <lineage>
        <taxon>Eukaryota</taxon>
        <taxon>Metazoa</taxon>
        <taxon>Ecdysozoa</taxon>
        <taxon>Arthropoda</taxon>
        <taxon>Chelicerata</taxon>
        <taxon>Arachnida</taxon>
        <taxon>Araneae</taxon>
        <taxon>Araneomorphae</taxon>
        <taxon>Entelegynae</taxon>
        <taxon>Araneoidea</taxon>
        <taxon>Araneidae</taxon>
        <taxon>Caerostris</taxon>
    </lineage>
</organism>
<feature type="region of interest" description="Disordered" evidence="1">
    <location>
        <begin position="54"/>
        <end position="75"/>
    </location>
</feature>
<name>A0AAV4WU73_CAEEX</name>
<dbReference type="Proteomes" id="UP001054945">
    <property type="component" value="Unassembled WGS sequence"/>
</dbReference>
<dbReference type="EMBL" id="BPLR01016659">
    <property type="protein sequence ID" value="GIY85475.1"/>
    <property type="molecule type" value="Genomic_DNA"/>
</dbReference>
<comment type="caution">
    <text evidence="2">The sequence shown here is derived from an EMBL/GenBank/DDBJ whole genome shotgun (WGS) entry which is preliminary data.</text>
</comment>
<reference evidence="2 3" key="1">
    <citation type="submission" date="2021-06" db="EMBL/GenBank/DDBJ databases">
        <title>Caerostris extrusa draft genome.</title>
        <authorList>
            <person name="Kono N."/>
            <person name="Arakawa K."/>
        </authorList>
    </citation>
    <scope>NUCLEOTIDE SEQUENCE [LARGE SCALE GENOMIC DNA]</scope>
</reference>
<sequence length="75" mass="8253">MIIQQIAKSKTMVEVCPAERIDVLPKVSCSRWGGGNVITQPFLEGSGRCREAAARGTEIRQTRKKAPGGMKRMVH</sequence>